<accession>A0A0E9RI71</accession>
<organism evidence="2">
    <name type="scientific">Anguilla anguilla</name>
    <name type="common">European freshwater eel</name>
    <name type="synonym">Muraena anguilla</name>
    <dbReference type="NCBI Taxonomy" id="7936"/>
    <lineage>
        <taxon>Eukaryota</taxon>
        <taxon>Metazoa</taxon>
        <taxon>Chordata</taxon>
        <taxon>Craniata</taxon>
        <taxon>Vertebrata</taxon>
        <taxon>Euteleostomi</taxon>
        <taxon>Actinopterygii</taxon>
        <taxon>Neopterygii</taxon>
        <taxon>Teleostei</taxon>
        <taxon>Anguilliformes</taxon>
        <taxon>Anguillidae</taxon>
        <taxon>Anguilla</taxon>
    </lineage>
</organism>
<feature type="transmembrane region" description="Helical" evidence="1">
    <location>
        <begin position="25"/>
        <end position="43"/>
    </location>
</feature>
<name>A0A0E9RI71_ANGAN</name>
<evidence type="ECO:0000313" key="2">
    <source>
        <dbReference type="EMBL" id="JAH28175.1"/>
    </source>
</evidence>
<keyword evidence="1" id="KW-0812">Transmembrane</keyword>
<reference evidence="2" key="2">
    <citation type="journal article" date="2015" name="Fish Shellfish Immunol.">
        <title>Early steps in the European eel (Anguilla anguilla)-Vibrio vulnificus interaction in the gills: Role of the RtxA13 toxin.</title>
        <authorList>
            <person name="Callol A."/>
            <person name="Pajuelo D."/>
            <person name="Ebbesson L."/>
            <person name="Teles M."/>
            <person name="MacKenzie S."/>
            <person name="Amaro C."/>
        </authorList>
    </citation>
    <scope>NUCLEOTIDE SEQUENCE</scope>
</reference>
<protein>
    <submittedName>
        <fullName evidence="2">Uncharacterized protein</fullName>
    </submittedName>
</protein>
<proteinExistence type="predicted"/>
<dbReference type="AlphaFoldDB" id="A0A0E9RI71"/>
<sequence length="44" mass="4989">MHTTVSIQATAQLKRSVLSSALSKYKIALCFTMFLYIQFSLSFI</sequence>
<keyword evidence="1" id="KW-0472">Membrane</keyword>
<evidence type="ECO:0000256" key="1">
    <source>
        <dbReference type="SAM" id="Phobius"/>
    </source>
</evidence>
<reference evidence="2" key="1">
    <citation type="submission" date="2014-11" db="EMBL/GenBank/DDBJ databases">
        <authorList>
            <person name="Amaro Gonzalez C."/>
        </authorList>
    </citation>
    <scope>NUCLEOTIDE SEQUENCE</scope>
</reference>
<keyword evidence="1" id="KW-1133">Transmembrane helix</keyword>
<dbReference type="EMBL" id="GBXM01080402">
    <property type="protein sequence ID" value="JAH28175.1"/>
    <property type="molecule type" value="Transcribed_RNA"/>
</dbReference>